<sequence>MALSVTKSESGEHLHSTFASRYVRSPVPKFRMPENSMPKEAAYQVINDELMLDGNPRLNLASFVTTWMEPECDKLMMDSINKNYVDMDEYPVTTELQNRCVNMIAHLFNAPVGDDEAAVGVGTVGSSEAIMLAGLAFKRKWQQKRKAQGKPYDKPNIVTGANVQVCWEKFARYFEVELKEVKLEEGYYVMDPVKAVEMVDENTICVAAILGSTLTGEFEDVKLLNELLTKKNEETGWDTPIHVDAASGGFIAPFLYPDLEWDFRLRLVKSINVSGHKYGLVYAGVGWVVWRTKDDLPDELVFHINYLGSDQPTFTLNFSKGSSQIIAQYYQFIRLGFEGYKDIISNCVENARVLREGLEKTGRFNIVSKEIGVPLVAFSLKDSSKHTVFEVAENLRRFGWIVPAYTMPANAEHVAVLRVVVREDFSRGLAERLVTNIMQVLKEIDSLPSRISTKAAHVTAATGETPEGEHDGKLHKKSVRETEEEITQYWRRFAEARRAGAC</sequence>
<accession>A0ACC1XTJ5</accession>
<name>A0ACC1XTJ5_MELAZ</name>
<dbReference type="EMBL" id="CM051401">
    <property type="protein sequence ID" value="KAJ4713625.1"/>
    <property type="molecule type" value="Genomic_DNA"/>
</dbReference>
<reference evidence="1 2" key="1">
    <citation type="journal article" date="2023" name="Science">
        <title>Complex scaffold remodeling in plant triterpene biosynthesis.</title>
        <authorList>
            <person name="De La Pena R."/>
            <person name="Hodgson H."/>
            <person name="Liu J.C."/>
            <person name="Stephenson M.J."/>
            <person name="Martin A.C."/>
            <person name="Owen C."/>
            <person name="Harkess A."/>
            <person name="Leebens-Mack J."/>
            <person name="Jimenez L.E."/>
            <person name="Osbourn A."/>
            <person name="Sattely E.S."/>
        </authorList>
    </citation>
    <scope>NUCLEOTIDE SEQUENCE [LARGE SCALE GENOMIC DNA]</scope>
    <source>
        <strain evidence="2">cv. JPN11</strain>
        <tissue evidence="1">Leaf</tissue>
    </source>
</reference>
<protein>
    <submittedName>
        <fullName evidence="1">Glutamate decarboxylase</fullName>
    </submittedName>
</protein>
<organism evidence="1 2">
    <name type="scientific">Melia azedarach</name>
    <name type="common">Chinaberry tree</name>
    <dbReference type="NCBI Taxonomy" id="155640"/>
    <lineage>
        <taxon>Eukaryota</taxon>
        <taxon>Viridiplantae</taxon>
        <taxon>Streptophyta</taxon>
        <taxon>Embryophyta</taxon>
        <taxon>Tracheophyta</taxon>
        <taxon>Spermatophyta</taxon>
        <taxon>Magnoliopsida</taxon>
        <taxon>eudicotyledons</taxon>
        <taxon>Gunneridae</taxon>
        <taxon>Pentapetalae</taxon>
        <taxon>rosids</taxon>
        <taxon>malvids</taxon>
        <taxon>Sapindales</taxon>
        <taxon>Meliaceae</taxon>
        <taxon>Melia</taxon>
    </lineage>
</organism>
<keyword evidence="2" id="KW-1185">Reference proteome</keyword>
<comment type="caution">
    <text evidence="1">The sequence shown here is derived from an EMBL/GenBank/DDBJ whole genome shotgun (WGS) entry which is preliminary data.</text>
</comment>
<dbReference type="Proteomes" id="UP001164539">
    <property type="component" value="Chromosome 8"/>
</dbReference>
<proteinExistence type="predicted"/>
<evidence type="ECO:0000313" key="1">
    <source>
        <dbReference type="EMBL" id="KAJ4713625.1"/>
    </source>
</evidence>
<gene>
    <name evidence="1" type="ORF">OWV82_015687</name>
</gene>
<evidence type="ECO:0000313" key="2">
    <source>
        <dbReference type="Proteomes" id="UP001164539"/>
    </source>
</evidence>